<keyword evidence="4" id="KW-1185">Reference proteome</keyword>
<dbReference type="GO" id="GO:0005507">
    <property type="term" value="F:copper ion binding"/>
    <property type="evidence" value="ECO:0007669"/>
    <property type="project" value="TreeGrafter"/>
</dbReference>
<evidence type="ECO:0000256" key="1">
    <source>
        <dbReference type="ARBA" id="ARBA00007768"/>
    </source>
</evidence>
<dbReference type="OrthoDB" id="9815677at2"/>
<proteinExistence type="inferred from homology"/>
<organism evidence="3 4">
    <name type="scientific">Dokdonia pacifica</name>
    <dbReference type="NCBI Taxonomy" id="1627892"/>
    <lineage>
        <taxon>Bacteria</taxon>
        <taxon>Pseudomonadati</taxon>
        <taxon>Bacteroidota</taxon>
        <taxon>Flavobacteriia</taxon>
        <taxon>Flavobacteriales</taxon>
        <taxon>Flavobacteriaceae</taxon>
        <taxon>Dokdonia</taxon>
    </lineage>
</organism>
<reference evidence="3 4" key="1">
    <citation type="submission" date="2017-06" db="EMBL/GenBank/DDBJ databases">
        <authorList>
            <person name="Kim H.J."/>
            <person name="Triplett B.A."/>
        </authorList>
    </citation>
    <scope>NUCLEOTIDE SEQUENCE [LARGE SCALE GENOMIC DNA]</scope>
    <source>
        <strain evidence="3 4">DSM 25597</strain>
    </source>
</reference>
<comment type="caution">
    <text evidence="2">Once thought to be involved in copper homeostasis, experiments in E.coli have shown this is not the case.</text>
</comment>
<sequence length="241" mass="26339">MLLEICANSYQSAIAAQKAGAQRIELCSELALGGITPSHGLIEKVVADLEIPVYVLIRPRSGDFTYYDDEFDVMLRDIAFCRNIKVAGVVSGVLQPDLTIDEERTQTLVDASGGMTFTFHRAFDWTPNAMDALKTLQKIGVDRILTSGQSDTALAGLFVLKMLLEKSNNKPIILPGGGIRPSNIGQFITAGFKEIHASASNTIESLEGAFPMHNLQAVQQDLQTYSDPEKIKELLEAMYNS</sequence>
<name>A0A239AEZ9_9FLAO</name>
<dbReference type="AlphaFoldDB" id="A0A239AEZ9"/>
<dbReference type="PANTHER" id="PTHR12598">
    <property type="entry name" value="COPPER HOMEOSTASIS PROTEIN CUTC"/>
    <property type="match status" value="1"/>
</dbReference>
<keyword evidence="2" id="KW-0963">Cytoplasm</keyword>
<comment type="similarity">
    <text evidence="1 2">Belongs to the CutC family.</text>
</comment>
<dbReference type="InterPro" id="IPR036822">
    <property type="entry name" value="CutC-like_dom_sf"/>
</dbReference>
<dbReference type="SUPFAM" id="SSF110395">
    <property type="entry name" value="CutC-like"/>
    <property type="match status" value="1"/>
</dbReference>
<evidence type="ECO:0000313" key="4">
    <source>
        <dbReference type="Proteomes" id="UP000198379"/>
    </source>
</evidence>
<dbReference type="FunFam" id="3.20.20.380:FF:000001">
    <property type="entry name" value="Copper homeostasis protein CutC"/>
    <property type="match status" value="1"/>
</dbReference>
<dbReference type="Gene3D" id="3.20.20.380">
    <property type="entry name" value="Copper homeostasis (CutC) domain"/>
    <property type="match status" value="1"/>
</dbReference>
<dbReference type="RefSeq" id="WP_089372178.1">
    <property type="nucleotide sequence ID" value="NZ_BMEP01000008.1"/>
</dbReference>
<dbReference type="Pfam" id="PF03932">
    <property type="entry name" value="CutC"/>
    <property type="match status" value="1"/>
</dbReference>
<protein>
    <recommendedName>
        <fullName evidence="2">PF03932 family protein CutC</fullName>
    </recommendedName>
</protein>
<dbReference type="EMBL" id="FZNY01000004">
    <property type="protein sequence ID" value="SNR94149.1"/>
    <property type="molecule type" value="Genomic_DNA"/>
</dbReference>
<dbReference type="Proteomes" id="UP000198379">
    <property type="component" value="Unassembled WGS sequence"/>
</dbReference>
<evidence type="ECO:0000313" key="3">
    <source>
        <dbReference type="EMBL" id="SNR94149.1"/>
    </source>
</evidence>
<gene>
    <name evidence="2" type="primary">cutC</name>
    <name evidence="3" type="ORF">SAMN06265376_104383</name>
</gene>
<dbReference type="GO" id="GO:0005737">
    <property type="term" value="C:cytoplasm"/>
    <property type="evidence" value="ECO:0007669"/>
    <property type="project" value="UniProtKB-SubCell"/>
</dbReference>
<dbReference type="PANTHER" id="PTHR12598:SF0">
    <property type="entry name" value="COPPER HOMEOSTASIS PROTEIN CUTC HOMOLOG"/>
    <property type="match status" value="1"/>
</dbReference>
<evidence type="ECO:0000256" key="2">
    <source>
        <dbReference type="HAMAP-Rule" id="MF_00795"/>
    </source>
</evidence>
<dbReference type="HAMAP" id="MF_00795">
    <property type="entry name" value="CutC"/>
    <property type="match status" value="1"/>
</dbReference>
<accession>A0A239AEZ9</accession>
<comment type="subcellular location">
    <subcellularLocation>
        <location evidence="2">Cytoplasm</location>
    </subcellularLocation>
</comment>
<dbReference type="InterPro" id="IPR005627">
    <property type="entry name" value="CutC-like"/>
</dbReference>